<reference evidence="7" key="1">
    <citation type="submission" date="2021-01" db="EMBL/GenBank/DDBJ databases">
        <authorList>
            <person name="Corre E."/>
            <person name="Pelletier E."/>
            <person name="Niang G."/>
            <person name="Scheremetjew M."/>
            <person name="Finn R."/>
            <person name="Kale V."/>
            <person name="Holt S."/>
            <person name="Cochrane G."/>
            <person name="Meng A."/>
            <person name="Brown T."/>
            <person name="Cohen L."/>
        </authorList>
    </citation>
    <scope>NUCLEOTIDE SEQUENCE</scope>
    <source>
        <strain evidence="7">CCMP3105</strain>
    </source>
</reference>
<proteinExistence type="inferred from homology"/>
<accession>A0A7S4Q5V4</accession>
<dbReference type="Pfam" id="PF04117">
    <property type="entry name" value="Mpv17_PMP22"/>
    <property type="match status" value="1"/>
</dbReference>
<dbReference type="PANTHER" id="PTHR11266:SF17">
    <property type="entry name" value="PROTEIN MPV17"/>
    <property type="match status" value="1"/>
</dbReference>
<dbReference type="AlphaFoldDB" id="A0A7S4Q5V4"/>
<evidence type="ECO:0000256" key="1">
    <source>
        <dbReference type="ARBA" id="ARBA00004141"/>
    </source>
</evidence>
<dbReference type="InterPro" id="IPR007248">
    <property type="entry name" value="Mpv17_PMP22"/>
</dbReference>
<comment type="subcellular location">
    <subcellularLocation>
        <location evidence="1">Membrane</location>
        <topology evidence="1">Multi-pass membrane protein</topology>
    </subcellularLocation>
</comment>
<dbReference type="GO" id="GO:0016020">
    <property type="term" value="C:membrane"/>
    <property type="evidence" value="ECO:0007669"/>
    <property type="project" value="UniProtKB-SubCell"/>
</dbReference>
<evidence type="ECO:0000256" key="3">
    <source>
        <dbReference type="ARBA" id="ARBA00022692"/>
    </source>
</evidence>
<evidence type="ECO:0000313" key="7">
    <source>
        <dbReference type="EMBL" id="CAE4571648.1"/>
    </source>
</evidence>
<name>A0A7S4Q5V4_9DINO</name>
<protein>
    <recommendedName>
        <fullName evidence="8">Peroxisomal membrane protein MPV17</fullName>
    </recommendedName>
</protein>
<dbReference type="PANTHER" id="PTHR11266">
    <property type="entry name" value="PEROXISOMAL MEMBRANE PROTEIN 2, PXMP2 MPV17"/>
    <property type="match status" value="1"/>
</dbReference>
<sequence>MLALCPSPLACRPIFRSALKWYTTRLERAVWTTNIASGSLVMFLGDGIAQCDAIKSQGVGEFDWVRSSVMVSWAAMSDVPINLALFALVRRTWGALGLSTRPSLVRSALQAACFFVPGALVRNPAFIAYCTTLEHAACNLVERRPVGEGWDLCMSRVRTKMREDLLTIVSSSASLWLPVNTFTFYAVPARFRALWTSSVAVCWLTYLSMIQHKAEHGPVST</sequence>
<dbReference type="GO" id="GO:0005739">
    <property type="term" value="C:mitochondrion"/>
    <property type="evidence" value="ECO:0007669"/>
    <property type="project" value="TreeGrafter"/>
</dbReference>
<evidence type="ECO:0008006" key="8">
    <source>
        <dbReference type="Google" id="ProtNLM"/>
    </source>
</evidence>
<evidence type="ECO:0000256" key="5">
    <source>
        <dbReference type="ARBA" id="ARBA00023136"/>
    </source>
</evidence>
<keyword evidence="3" id="KW-0812">Transmembrane</keyword>
<dbReference type="EMBL" id="HBNR01017092">
    <property type="protein sequence ID" value="CAE4571648.1"/>
    <property type="molecule type" value="Transcribed_RNA"/>
</dbReference>
<organism evidence="7">
    <name type="scientific">Alexandrium monilatum</name>
    <dbReference type="NCBI Taxonomy" id="311494"/>
    <lineage>
        <taxon>Eukaryota</taxon>
        <taxon>Sar</taxon>
        <taxon>Alveolata</taxon>
        <taxon>Dinophyceae</taxon>
        <taxon>Gonyaulacales</taxon>
        <taxon>Pyrocystaceae</taxon>
        <taxon>Alexandrium</taxon>
    </lineage>
</organism>
<evidence type="ECO:0000256" key="6">
    <source>
        <dbReference type="RuleBase" id="RU363053"/>
    </source>
</evidence>
<evidence type="ECO:0000256" key="4">
    <source>
        <dbReference type="ARBA" id="ARBA00022989"/>
    </source>
</evidence>
<keyword evidence="4" id="KW-1133">Transmembrane helix</keyword>
<evidence type="ECO:0000256" key="2">
    <source>
        <dbReference type="ARBA" id="ARBA00006824"/>
    </source>
</evidence>
<keyword evidence="5" id="KW-0472">Membrane</keyword>
<gene>
    <name evidence="7" type="ORF">AMON00008_LOCUS11267</name>
</gene>
<comment type="similarity">
    <text evidence="2 6">Belongs to the peroxisomal membrane protein PXMP2/4 family.</text>
</comment>